<reference evidence="11" key="1">
    <citation type="submission" date="2017-02" db="EMBL/GenBank/DDBJ databases">
        <authorList>
            <person name="Varghese N."/>
            <person name="Submissions S."/>
        </authorList>
    </citation>
    <scope>NUCLEOTIDE SEQUENCE [LARGE SCALE GENOMIC DNA]</scope>
    <source>
        <strain evidence="11">ATCC 49788</strain>
    </source>
</reference>
<dbReference type="Gene3D" id="3.30.460.10">
    <property type="entry name" value="Beta Polymerase, domain 2"/>
    <property type="match status" value="2"/>
</dbReference>
<keyword evidence="1 7" id="KW-0808">Transferase</keyword>
<dbReference type="InterPro" id="IPR005190">
    <property type="entry name" value="GlnE_rpt_dom"/>
</dbReference>
<evidence type="ECO:0000256" key="7">
    <source>
        <dbReference type="HAMAP-Rule" id="MF_00802"/>
    </source>
</evidence>
<dbReference type="GO" id="GO:0005829">
    <property type="term" value="C:cytosol"/>
    <property type="evidence" value="ECO:0007669"/>
    <property type="project" value="TreeGrafter"/>
</dbReference>
<dbReference type="GO" id="GO:0005524">
    <property type="term" value="F:ATP binding"/>
    <property type="evidence" value="ECO:0007669"/>
    <property type="project" value="UniProtKB-UniRule"/>
</dbReference>
<evidence type="ECO:0000256" key="2">
    <source>
        <dbReference type="ARBA" id="ARBA00022695"/>
    </source>
</evidence>
<evidence type="ECO:0000256" key="4">
    <source>
        <dbReference type="ARBA" id="ARBA00022840"/>
    </source>
</evidence>
<dbReference type="HAMAP" id="MF_00802">
    <property type="entry name" value="GlnE"/>
    <property type="match status" value="1"/>
</dbReference>
<dbReference type="EC" id="2.7.7.89" evidence="7"/>
<comment type="function">
    <text evidence="7">Involved in the regulation of glutamine synthetase GlnA, a key enzyme in the process to assimilate ammonia. When cellular nitrogen levels are high, the C-terminal adenylyl transferase (AT) inactivates GlnA by covalent transfer of an adenylyl group from ATP to specific tyrosine residue of GlnA, thus reducing its activity. Conversely, when nitrogen levels are low, the N-terminal adenylyl removase (AR) activates GlnA by removing the adenylyl group by phosphorolysis, increasing its activity. The regulatory region of GlnE binds the signal transduction protein PII (GlnB) which indicates the nitrogen status of the cell.</text>
</comment>
<keyword evidence="5 7" id="KW-0460">Magnesium</keyword>
<feature type="domain" description="PII-uridylyltransferase/Glutamine-synthetase adenylyltransferase" evidence="9">
    <location>
        <begin position="280"/>
        <end position="419"/>
    </location>
</feature>
<dbReference type="GO" id="GO:0008882">
    <property type="term" value="F:[glutamate-ammonia-ligase] adenylyltransferase activity"/>
    <property type="evidence" value="ECO:0007669"/>
    <property type="project" value="UniProtKB-UniRule"/>
</dbReference>
<evidence type="ECO:0000259" key="9">
    <source>
        <dbReference type="Pfam" id="PF08335"/>
    </source>
</evidence>
<keyword evidence="2 7" id="KW-0548">Nucleotidyltransferase</keyword>
<dbReference type="GO" id="GO:0000287">
    <property type="term" value="F:magnesium ion binding"/>
    <property type="evidence" value="ECO:0007669"/>
    <property type="project" value="UniProtKB-UniRule"/>
</dbReference>
<dbReference type="AlphaFoldDB" id="A0A1T4XC81"/>
<keyword evidence="3 7" id="KW-0547">Nucleotide-binding</keyword>
<dbReference type="CDD" id="cd05401">
    <property type="entry name" value="NT_GlnE_GlnD_like"/>
    <property type="match status" value="2"/>
</dbReference>
<keyword evidence="4 7" id="KW-0067">ATP-binding</keyword>
<dbReference type="Pfam" id="PF08335">
    <property type="entry name" value="GlnD_UR_UTase"/>
    <property type="match status" value="2"/>
</dbReference>
<dbReference type="Pfam" id="PF03710">
    <property type="entry name" value="GlnE"/>
    <property type="match status" value="2"/>
</dbReference>
<dbReference type="GO" id="GO:0000820">
    <property type="term" value="P:regulation of glutamine family amino acid metabolic process"/>
    <property type="evidence" value="ECO:0007669"/>
    <property type="project" value="UniProtKB-UniRule"/>
</dbReference>
<comment type="cofactor">
    <cofactor evidence="7">
        <name>Mg(2+)</name>
        <dbReference type="ChEBI" id="CHEBI:18420"/>
    </cofactor>
</comment>
<dbReference type="FunFam" id="1.20.120.330:FF:000005">
    <property type="entry name" value="Bifunctional glutamine synthetase adenylyltransferase/adenylyl-removing enzyme"/>
    <property type="match status" value="1"/>
</dbReference>
<dbReference type="PANTHER" id="PTHR30621:SF0">
    <property type="entry name" value="BIFUNCTIONAL GLUTAMINE SYNTHETASE ADENYLYLTRANSFERASE_ADENYLYL-REMOVING ENZYME"/>
    <property type="match status" value="1"/>
</dbReference>
<dbReference type="Proteomes" id="UP000190460">
    <property type="component" value="Unassembled WGS sequence"/>
</dbReference>
<comment type="catalytic activity">
    <reaction evidence="7">
        <text>[glutamine synthetase]-L-tyrosine + ATP = [glutamine synthetase]-O(4)-(5'-adenylyl)-L-tyrosine + diphosphate</text>
        <dbReference type="Rhea" id="RHEA:18589"/>
        <dbReference type="Rhea" id="RHEA-COMP:10660"/>
        <dbReference type="Rhea" id="RHEA-COMP:10661"/>
        <dbReference type="ChEBI" id="CHEBI:30616"/>
        <dbReference type="ChEBI" id="CHEBI:33019"/>
        <dbReference type="ChEBI" id="CHEBI:46858"/>
        <dbReference type="ChEBI" id="CHEBI:83624"/>
        <dbReference type="EC" id="2.7.7.42"/>
    </reaction>
</comment>
<dbReference type="InterPro" id="IPR023057">
    <property type="entry name" value="GlnE"/>
</dbReference>
<evidence type="ECO:0000313" key="11">
    <source>
        <dbReference type="Proteomes" id="UP000190460"/>
    </source>
</evidence>
<dbReference type="EC" id="2.7.7.42" evidence="7"/>
<feature type="region of interest" description="Adenylyl transferase" evidence="7">
    <location>
        <begin position="432"/>
        <end position="932"/>
    </location>
</feature>
<feature type="domain" description="Glutamate-ammonia ligase adenylyltransferase repeated" evidence="8">
    <location>
        <begin position="23"/>
        <end position="257"/>
    </location>
</feature>
<evidence type="ECO:0000256" key="5">
    <source>
        <dbReference type="ARBA" id="ARBA00022842"/>
    </source>
</evidence>
<dbReference type="PANTHER" id="PTHR30621">
    <property type="entry name" value="GLUTAMINE SYNTHETASE ADENYLYLTRANSFERASE"/>
    <property type="match status" value="1"/>
</dbReference>
<dbReference type="SUPFAM" id="SSF81301">
    <property type="entry name" value="Nucleotidyltransferase"/>
    <property type="match status" value="2"/>
</dbReference>
<sequence>MPIAPALLASFPADLSSSAELALNASPYLQEQLMRYPQWVEALLANAAYQDGELVQKIALEIAAISDEPSLMRAVRQIRHRETVRIAWRDLTGAAELVETLQTTSDLADALVGSVLAWWQKQLVAKQGQPLSRTGKPQSMLVLGMGKLGGRELNFSSDIDLIFAFPEAGETDGRRSLDNQTFFTRVGQKLINTLGQATADGFAYRVDMRLRPFGEVGALALSFDAMEHYYQTHGREWERYAMVKARVMAGEVQDGQELMERLRPFVYRRYLDYGAVEQLREMKAMINREALRKGKQQDVKLGKGGIREIEFTAQVFQLMRGGREPRLQERNLLKTLTILEQTQLLSPQDANHLRVAYHFLRRAENRVQMWKDEQAHALPTDSEQQQLMAASLGLADWASFMQTLDAHREQVSLIFKRIFAVEGEDEATELDPNQELIQVWQGQMDDDHATNTLLSWGLKPEMECWQQIKALRESRLYKSLTELGRTRLDRLMPELLAVCATQTHPAQALTRSLQVIQAIARRSGYIVMLVDHPGALEQFVKLVHASVWITVQLTQHPILLDALLDTRQLYRPLNRQELGAALKQALGSVDPDDTGLVMERLRQFKQAQVLRVAAADITGILPLMVVSDQLTWIAEAILEETTAHVWQSITTKSGLPHYVLNGEKKAASIAIVGYGKLGGIELGYGSDLDIVFLHDSCGEQQMTDGNKPLENPVFFARLAQKIINALSTFTHDGRLYETDTRLRPSGASGLLVSSAEAFRQYQLDKAWIWEHQALLRARMITGSPELRAQFEAIRHEILCQPRDPEQLRQEVVNMRQKMWESLGSKDPQVFNLKKDPGGITDIEFIVQYLILAHAHQQPALVEWSDNIRQLDSLRQACILTAAEVGQLQDIYRSLRNHTHQLALQEQAATVSAEAFMEERDYVTAIWLKYLGG</sequence>
<evidence type="ECO:0000256" key="1">
    <source>
        <dbReference type="ARBA" id="ARBA00022679"/>
    </source>
</evidence>
<dbReference type="Gene3D" id="1.10.4050.10">
    <property type="entry name" value="Glutamine synthase adenylyltransferase GlnE"/>
    <property type="match status" value="1"/>
</dbReference>
<comment type="catalytic activity">
    <reaction evidence="7">
        <text>[glutamine synthetase]-O(4)-(5'-adenylyl)-L-tyrosine + phosphate = [glutamine synthetase]-L-tyrosine + ADP</text>
        <dbReference type="Rhea" id="RHEA:43716"/>
        <dbReference type="Rhea" id="RHEA-COMP:10660"/>
        <dbReference type="Rhea" id="RHEA-COMP:10661"/>
        <dbReference type="ChEBI" id="CHEBI:43474"/>
        <dbReference type="ChEBI" id="CHEBI:46858"/>
        <dbReference type="ChEBI" id="CHEBI:83624"/>
        <dbReference type="ChEBI" id="CHEBI:456216"/>
        <dbReference type="EC" id="2.7.7.89"/>
    </reaction>
</comment>
<dbReference type="SUPFAM" id="SSF81593">
    <property type="entry name" value="Nucleotidyltransferase substrate binding subunit/domain"/>
    <property type="match status" value="2"/>
</dbReference>
<gene>
    <name evidence="7" type="primary">glnE</name>
    <name evidence="10" type="ORF">SAMN02745130_02803</name>
</gene>
<keyword evidence="11" id="KW-1185">Reference proteome</keyword>
<dbReference type="FunFam" id="3.30.460.10:FF:000009">
    <property type="entry name" value="Bifunctional glutamine synthetase adenylyltransferase/adenylyl-removing enzyme"/>
    <property type="match status" value="2"/>
</dbReference>
<dbReference type="GO" id="GO:0047388">
    <property type="term" value="F:[glutamine synthetase]-adenylyl-L-tyrosine phosphorylase activity"/>
    <property type="evidence" value="ECO:0007669"/>
    <property type="project" value="UniProtKB-EC"/>
</dbReference>
<dbReference type="OrthoDB" id="9759366at2"/>
<evidence type="ECO:0000256" key="3">
    <source>
        <dbReference type="ARBA" id="ARBA00022741"/>
    </source>
</evidence>
<feature type="domain" description="Glutamate-ammonia ligase adenylyltransferase repeated" evidence="8">
    <location>
        <begin position="536"/>
        <end position="792"/>
    </location>
</feature>
<dbReference type="InterPro" id="IPR043519">
    <property type="entry name" value="NT_sf"/>
</dbReference>
<dbReference type="NCBIfam" id="NF008292">
    <property type="entry name" value="PRK11072.1"/>
    <property type="match status" value="1"/>
</dbReference>
<dbReference type="STRING" id="92487.SAMN02745130_02803"/>
<protein>
    <recommendedName>
        <fullName evidence="7">Bifunctional glutamine synthetase adenylyltransferase/adenylyl-removing enzyme</fullName>
    </recommendedName>
    <alternativeName>
        <fullName evidence="7">ATP:glutamine synthetase adenylyltransferase</fullName>
    </alternativeName>
    <alternativeName>
        <fullName evidence="7">ATase</fullName>
    </alternativeName>
    <domain>
        <recommendedName>
            <fullName evidence="7">Glutamine synthetase adenylyl-L-tyrosine phosphorylase</fullName>
            <ecNumber evidence="7">2.7.7.89</ecNumber>
        </recommendedName>
        <alternativeName>
            <fullName evidence="7">Adenylyl removase</fullName>
            <shortName evidence="7">AR</shortName>
            <shortName evidence="7">AT-N</shortName>
        </alternativeName>
    </domain>
    <domain>
        <recommendedName>
            <fullName evidence="7">Glutamine synthetase adenylyl transferase</fullName>
            <ecNumber evidence="7">2.7.7.42</ecNumber>
        </recommendedName>
        <alternativeName>
            <fullName evidence="7">Adenylyl transferase</fullName>
            <shortName evidence="7">AT</shortName>
            <shortName evidence="7">AT-C</shortName>
        </alternativeName>
    </domain>
</protein>
<dbReference type="GO" id="GO:0016874">
    <property type="term" value="F:ligase activity"/>
    <property type="evidence" value="ECO:0007669"/>
    <property type="project" value="UniProtKB-KW"/>
</dbReference>
<keyword evidence="10" id="KW-0436">Ligase</keyword>
<dbReference type="EMBL" id="FUYB01000015">
    <property type="protein sequence ID" value="SKA87164.1"/>
    <property type="molecule type" value="Genomic_DNA"/>
</dbReference>
<accession>A0A1T4XC81</accession>
<dbReference type="InterPro" id="IPR013546">
    <property type="entry name" value="PII_UdlTrfase/GS_AdlTrfase"/>
</dbReference>
<organism evidence="10 11">
    <name type="scientific">Thiothrix eikelboomii</name>
    <dbReference type="NCBI Taxonomy" id="92487"/>
    <lineage>
        <taxon>Bacteria</taxon>
        <taxon>Pseudomonadati</taxon>
        <taxon>Pseudomonadota</taxon>
        <taxon>Gammaproteobacteria</taxon>
        <taxon>Thiotrichales</taxon>
        <taxon>Thiotrichaceae</taxon>
        <taxon>Thiothrix</taxon>
    </lineage>
</organism>
<evidence type="ECO:0000256" key="6">
    <source>
        <dbReference type="ARBA" id="ARBA00023268"/>
    </source>
</evidence>
<evidence type="ECO:0000313" key="10">
    <source>
        <dbReference type="EMBL" id="SKA87164.1"/>
    </source>
</evidence>
<proteinExistence type="inferred from homology"/>
<dbReference type="Gene3D" id="1.20.120.330">
    <property type="entry name" value="Nucleotidyltransferases domain 2"/>
    <property type="match status" value="2"/>
</dbReference>
<comment type="similarity">
    <text evidence="7">Belongs to the GlnE family.</text>
</comment>
<feature type="region of interest" description="Adenylyl removase" evidence="7">
    <location>
        <begin position="1"/>
        <end position="423"/>
    </location>
</feature>
<name>A0A1T4XC81_9GAMM</name>
<dbReference type="Gene3D" id="1.20.120.1510">
    <property type="match status" value="1"/>
</dbReference>
<keyword evidence="6 7" id="KW-0511">Multifunctional enzyme</keyword>
<feature type="domain" description="PII-uridylyltransferase/Glutamine-synthetase adenylyltransferase" evidence="9">
    <location>
        <begin position="830"/>
        <end position="909"/>
    </location>
</feature>
<evidence type="ECO:0000259" key="8">
    <source>
        <dbReference type="Pfam" id="PF03710"/>
    </source>
</evidence>